<sequence>MAEQANDTLKVSKHNAEHYMWGDNCDGWHLVKGQDLSVIFERMPANTAEVRHYHERSRQFFFVLCGQAVLEVEGVRYEIGVQEGVEVPPGAKHQMKNESSADVEFLVISQPTTRGDRIHTK</sequence>
<proteinExistence type="predicted"/>
<keyword evidence="1" id="KW-0479">Metal-binding</keyword>
<dbReference type="InterPro" id="IPR051610">
    <property type="entry name" value="GPI/OXD"/>
</dbReference>
<evidence type="ECO:0000259" key="2">
    <source>
        <dbReference type="Pfam" id="PF07883"/>
    </source>
</evidence>
<gene>
    <name evidence="3" type="ORF">BPA01_34830</name>
</gene>
<dbReference type="AlphaFoldDB" id="A0A4Y3PKG2"/>
<dbReference type="STRING" id="54914.AV540_17290"/>
<dbReference type="SUPFAM" id="SSF51182">
    <property type="entry name" value="RmlC-like cupins"/>
    <property type="match status" value="1"/>
</dbReference>
<comment type="caution">
    <text evidence="3">The sequence shown here is derived from an EMBL/GenBank/DDBJ whole genome shotgun (WGS) entry which is preliminary data.</text>
</comment>
<dbReference type="Proteomes" id="UP000316882">
    <property type="component" value="Unassembled WGS sequence"/>
</dbReference>
<accession>A0A4Y3PKG2</accession>
<dbReference type="InterPro" id="IPR013096">
    <property type="entry name" value="Cupin_2"/>
</dbReference>
<dbReference type="Gene3D" id="2.60.120.10">
    <property type="entry name" value="Jelly Rolls"/>
    <property type="match status" value="1"/>
</dbReference>
<reference evidence="3 4" key="1">
    <citation type="submission" date="2019-06" db="EMBL/GenBank/DDBJ databases">
        <title>Whole genome shotgun sequence of Brevibacillus parabrevis NBRC 12334.</title>
        <authorList>
            <person name="Hosoyama A."/>
            <person name="Uohara A."/>
            <person name="Ohji S."/>
            <person name="Ichikawa N."/>
        </authorList>
    </citation>
    <scope>NUCLEOTIDE SEQUENCE [LARGE SCALE GENOMIC DNA]</scope>
    <source>
        <strain evidence="3 4">NBRC 12334</strain>
    </source>
</reference>
<evidence type="ECO:0000313" key="4">
    <source>
        <dbReference type="Proteomes" id="UP000316882"/>
    </source>
</evidence>
<dbReference type="GO" id="GO:0046872">
    <property type="term" value="F:metal ion binding"/>
    <property type="evidence" value="ECO:0007669"/>
    <property type="project" value="UniProtKB-KW"/>
</dbReference>
<dbReference type="EMBL" id="BJMH01000017">
    <property type="protein sequence ID" value="GEB33903.1"/>
    <property type="molecule type" value="Genomic_DNA"/>
</dbReference>
<feature type="domain" description="Cupin type-2" evidence="2">
    <location>
        <begin position="41"/>
        <end position="108"/>
    </location>
</feature>
<dbReference type="PANTHER" id="PTHR35848">
    <property type="entry name" value="OXALATE-BINDING PROTEIN"/>
    <property type="match status" value="1"/>
</dbReference>
<keyword evidence="4" id="KW-1185">Reference proteome</keyword>
<name>A0A4Y3PKG2_BREPA</name>
<dbReference type="InterPro" id="IPR011051">
    <property type="entry name" value="RmlC_Cupin_sf"/>
</dbReference>
<dbReference type="InterPro" id="IPR014710">
    <property type="entry name" value="RmlC-like_jellyroll"/>
</dbReference>
<protein>
    <submittedName>
        <fullName evidence="3">Cupin</fullName>
    </submittedName>
</protein>
<evidence type="ECO:0000256" key="1">
    <source>
        <dbReference type="ARBA" id="ARBA00022723"/>
    </source>
</evidence>
<evidence type="ECO:0000313" key="3">
    <source>
        <dbReference type="EMBL" id="GEB33903.1"/>
    </source>
</evidence>
<dbReference type="PANTHER" id="PTHR35848:SF9">
    <property type="entry name" value="SLL1358 PROTEIN"/>
    <property type="match status" value="1"/>
</dbReference>
<dbReference type="Pfam" id="PF07883">
    <property type="entry name" value="Cupin_2"/>
    <property type="match status" value="1"/>
</dbReference>
<organism evidence="3 4">
    <name type="scientific">Brevibacillus parabrevis</name>
    <dbReference type="NCBI Taxonomy" id="54914"/>
    <lineage>
        <taxon>Bacteria</taxon>
        <taxon>Bacillati</taxon>
        <taxon>Bacillota</taxon>
        <taxon>Bacilli</taxon>
        <taxon>Bacillales</taxon>
        <taxon>Paenibacillaceae</taxon>
        <taxon>Brevibacillus</taxon>
    </lineage>
</organism>